<comment type="caution">
    <text evidence="6">The sequence shown here is derived from an EMBL/GenBank/DDBJ whole genome shotgun (WGS) entry which is preliminary data.</text>
</comment>
<organism evidence="6 7">
    <name type="scientific">Chelativorans intermedius</name>
    <dbReference type="NCBI Taxonomy" id="515947"/>
    <lineage>
        <taxon>Bacteria</taxon>
        <taxon>Pseudomonadati</taxon>
        <taxon>Pseudomonadota</taxon>
        <taxon>Alphaproteobacteria</taxon>
        <taxon>Hyphomicrobiales</taxon>
        <taxon>Phyllobacteriaceae</taxon>
        <taxon>Chelativorans</taxon>
    </lineage>
</organism>
<evidence type="ECO:0000256" key="2">
    <source>
        <dbReference type="SAM" id="MobiDB-lite"/>
    </source>
</evidence>
<feature type="region of interest" description="Disordered" evidence="2">
    <location>
        <begin position="1822"/>
        <end position="1845"/>
    </location>
</feature>
<evidence type="ECO:0000259" key="5">
    <source>
        <dbReference type="Pfam" id="PF20220"/>
    </source>
</evidence>
<feature type="domain" description="Tc toxin complex TcA C-terminal TcB-binding" evidence="3">
    <location>
        <begin position="2683"/>
        <end position="2974"/>
    </location>
</feature>
<feature type="domain" description="ABC toxin N-terminal" evidence="5">
    <location>
        <begin position="1601"/>
        <end position="1719"/>
    </location>
</feature>
<sequence length="3121" mass="343482">MDTILSGRLVAIGGATGLTNARVEAWNPAGPVRVGAGLVRRGGVFSIVLPESTVAMLKERRQPLELRVVHQGSFVRVEPPVRWQPGDKPDGLALHAALDREGRQVDGGRCVFGRVTVGPRKRPASGVIVRAFDRGLREEQLLGEAKTGRDGRYAIGYRRDAFAHAEKDRADLLLRVYDGRGKTLLHEPRVEELVYNARAEERVDIELRREVPQAESEFERLLALLKPLLAKVDLHDLKETRQTRDITFLARETGTPPARLEHLVLAHRMARQTGAAAEVFYALLRMDTLLPARPVPDRPMRLAIAINDDTHSLLLEAALVDAKAIRRDVAAATKSGIVPAGTGRKVRPVLDALARLRPEAEKAQTEVLPDRLLAIAERLAARPETVKRLVALAGAKGNFSDFLEAATSAFMDEEQGARGHAAAPAARRRSARLAASVGPKRLTLEAVAAANRMSEARLAALSPAQWREAMRKAGVSDREADLQARRLQREAEARQPTAAVLSRLQRGTMTLRATAPTIEILKRHADIDLRSANLDKFFAEHRLTGSRERKVLGDLKKVQRVMKLAPDLERTEKLLAQRIGAASDIVASGRSRFMGVIAPRVGLSRSEARTVFERAQTVHAATLMIAGEIQSATAPAPAAAAAGDLAALTASASVDFPNLASLFGQADHCKCAHCRSVFSPAAYLVELLEFLDKRDMVDLTQSPPVHVNMAKDVFLSRRGEIADLDLNCENAETPLPYIDIVCELLEAEVAPDPGVPHNGALTAGVAPAALLATLRAAGWEIGDTAILQPPDIHGNLILRDAGLTAKLVNQGGNAWRVFRLRQTHGLAADLSAAPEYVNAAAYAILAGANYAFTLPFDLNHAEASAYFERFGLQRTALMRDFATGGAPAPHEIAAEGLGLADAIRALIVAPNPAGQGSIWALPPASVVADMSVVKTMLDKTGLSYEALDRLLQMRFVDPAGTLFIRHLDLSCDLAKKEVAGLDAAALDRIHRFLRLQRATGWADVVLDEALVQPNLGNGTLDNAALVRIEALQRLAGRTGMKPEELTACFGEIRHALLTGSDALPIYHRIFLNKATLGHVEDGLKPEAVGAGGTIAPLAPALAAILKLTAENFERLRSALTDDQLTFANLSRLYAAARLCDRLKLSAADLLTLMARTGIDPFAAPQNMLDLLDELDRARAGPLKIAEMPFMLEHAGELLAVRETTDAKIAELLAGLQAAYQAAFADTRSAFDPDRTADELRAPIKDALLRLPGFSEDAANTVLRMYDADWSSPPEPAAAATLGQLLGGYFDTAGVAAAQAAVAAAAPGAALEAARLAMADTLLAAVARHLHALAKGQALAEALAAFSRQDAELVTTILERAVLGQPGPATPRIADVLSDDALIDTAGDPPVPPAINQAAFPDQFRAVRLLHKLLPLARATGLALDELGWLIDNATAMGWVRLDAIPYEAGQVAVSHAEWDQLARIITLFKAFPPTPNPADPALPVTFAATLQLLLPGSATTRAAWLDAVVRLTGHDRQTLDDLDSHFGWSAVNLDAWRLPQTWEALRRCMGHLRLLGGTVAMVQACVQPVLGAAETASLRVALKARYAESVWLTTLAEITNAIRPKKRDALVAFLLAERPQWTTPTDLFDHFLIDVEMEAKMPSSRIVQAHGALQLFIERSRMGLEPQAAADTADTGWEQWKWMRNYRVWEANRKVFVHPENWIEPELLDDKSTLFRALEEELLQNEVTEQSTEDAFIRYLEGLDGISFLEVVTVYHQADIHTMHVFARTKGGDPAQYYHRRLVKERYWTPWMPVELDITSDSLLAFVRNNRLHLAWPVVSEETNPDQDVTTPGVSESPSSGPMQNPEARLRIQLAVSEYANGLWKPRKISQDAIVSPESFTTDPDALDRKRFNLLYNQFSDQIWLFHTALDNDWEHHTLDGIFDVTGCKGYPEVRSTGKTYLPDFYPDYKDSLLQRQRYFEVGQDQADTLAIRNMITFWGHVVRFDKTPGWFRVTHPHQFTLIDLIYVLIQIWFANAYKTSVAVYERSLKLPLGTWLPYFFEDSARAYVIVPGLYARRGQPQARRTFSDFLQLIQDIIALVAKYVAKLSASPAPDPADVMDELAADPAFLHIRDEIALYRELDFGEQVKNLYHPLICPLRATLYKHGVGEMMKRGNQLQQTDFKFETTFAPNTAVIVESYPVEDVDFTSDGSYSLYNWELFFHAPLMIAKRLASEQRFEEAMVWYHRIFNPTGTLEGAPPQKYWVTKPFYQTTDAQYVAQRIDNLLTNVADPASPERADLEFAIEEWRTRPFRPHVVARFRTVAYQRAVVMGYIGTLIDWGDYLFRQDTMESITQATQMYVLAEKLLGERPRTVASPVETGAQTYAQLVADLDAFGNALVELENYLPDLGVLPEEGAELPPPPVTLSSLYFCVPPNEKMLSYWDTVEDRLFKIRNSQNIDGVERVLTLFAPPIDPGMLVRAAAAGLDLSAILAGMNAPLPAYRFHVLARKATELAEEVRQLGNALLGALEKKDAEALALLRNDLEVKLLKAQRDLKRMEIDAAQEQIEAIRRSREVTKERHDFYSAFERINAKEQLNLDKLGEAQAYQVGAGVVRATGAVLGIIPDFSFGGHGAGGSPAIHATFGGSTLATVAEAAATVLNILSGIASYEATRAATLGGFDRRADDAGLQARTSALEMGQIDQQIVVAELRRDIAEKDLAVHDVQIENAEKISKTLSERYTNAELYQWMINETTSVYYRAYQLAYDTAKKAERCFQHELGTSETFLAFGYWDSRKKGLQTANKLLHDIRRMEGRYLEINRREYEVTKHVSLRQLDPLALARFKSTGVCDFEIPEALYDMDHPGHYFRRIRTVAVSIPCVAGPYSSVSARLTQVANRYRASTARAAGAGTPKEEYEEAVGNDARFVYNVGTSQSVATSSGQNDAGLFQLDFRDDRYLPFEGTGAISAWRLELPDVIRQFDYSTISDVIIHVRYTAREGGSTLRQLASTTLKEKLQEMRQGLGKTGLHVVVDLKRDHFNAWHELKSTGATNLTISGDRLPYFTQPLGPVLGTVTLLAGVAGKPASFTVGLDGSNVNLNLSSEWGLNLADHAGLALDTPVALTVPPAQVSSLEELSFVLKVDFP</sequence>
<evidence type="ECO:0000313" key="7">
    <source>
        <dbReference type="Proteomes" id="UP001589755"/>
    </source>
</evidence>
<evidence type="ECO:0000256" key="1">
    <source>
        <dbReference type="SAM" id="Coils"/>
    </source>
</evidence>
<evidence type="ECO:0000313" key="6">
    <source>
        <dbReference type="EMBL" id="MFC0206963.1"/>
    </source>
</evidence>
<keyword evidence="1" id="KW-0175">Coiled coil</keyword>
<reference evidence="6 7" key="1">
    <citation type="submission" date="2024-09" db="EMBL/GenBank/DDBJ databases">
        <authorList>
            <person name="Sun Q."/>
            <person name="Mori K."/>
        </authorList>
    </citation>
    <scope>NUCLEOTIDE SEQUENCE [LARGE SCALE GENOMIC DNA]</scope>
    <source>
        <strain evidence="6 7">CCM 8543</strain>
    </source>
</reference>
<dbReference type="EMBL" id="JBHLXD010000001">
    <property type="protein sequence ID" value="MFC0206963.1"/>
    <property type="molecule type" value="Genomic_DNA"/>
</dbReference>
<dbReference type="InterPro" id="IPR040840">
    <property type="entry name" value="TcA_TcB_BD"/>
</dbReference>
<protein>
    <submittedName>
        <fullName evidence="6">Neuraminidase-like domain-containing protein</fullName>
    </submittedName>
</protein>
<dbReference type="Proteomes" id="UP001589755">
    <property type="component" value="Unassembled WGS sequence"/>
</dbReference>
<dbReference type="InterPro" id="IPR046839">
    <property type="entry name" value="ABC_toxin_N"/>
</dbReference>
<feature type="coiled-coil region" evidence="1">
    <location>
        <begin position="2521"/>
        <end position="2560"/>
    </location>
</feature>
<gene>
    <name evidence="6" type="ORF">ACFFJ2_00945</name>
</gene>
<evidence type="ECO:0000259" key="4">
    <source>
        <dbReference type="Pfam" id="PF18413"/>
    </source>
</evidence>
<dbReference type="Pfam" id="PF18413">
    <property type="entry name" value="Neuraminidase"/>
    <property type="match status" value="1"/>
</dbReference>
<dbReference type="Pfam" id="PF18276">
    <property type="entry name" value="TcA_TcB_BD"/>
    <property type="match status" value="1"/>
</dbReference>
<dbReference type="RefSeq" id="WP_261518859.1">
    <property type="nucleotide sequence ID" value="NZ_JAODNW010000002.1"/>
</dbReference>
<feature type="compositionally biased region" description="Polar residues" evidence="2">
    <location>
        <begin position="1826"/>
        <end position="1843"/>
    </location>
</feature>
<feature type="domain" description="Neuraminidase-like" evidence="4">
    <location>
        <begin position="1749"/>
        <end position="1888"/>
    </location>
</feature>
<keyword evidence="7" id="KW-1185">Reference proteome</keyword>
<evidence type="ECO:0000259" key="3">
    <source>
        <dbReference type="Pfam" id="PF18276"/>
    </source>
</evidence>
<dbReference type="InterPro" id="IPR041079">
    <property type="entry name" value="Neuraminidase-like"/>
</dbReference>
<proteinExistence type="predicted"/>
<name>A0ABV6D2U9_9HYPH</name>
<accession>A0ABV6D2U9</accession>
<dbReference type="Pfam" id="PF20220">
    <property type="entry name" value="ABC_toxin_N"/>
    <property type="match status" value="1"/>
</dbReference>